<keyword evidence="2" id="KW-1185">Reference proteome</keyword>
<evidence type="ECO:0000313" key="2">
    <source>
        <dbReference type="Proteomes" id="UP001497644"/>
    </source>
</evidence>
<proteinExistence type="predicted"/>
<gene>
    <name evidence="1" type="ORF">LPLAT_LOCUS10688</name>
</gene>
<reference evidence="1" key="1">
    <citation type="submission" date="2024-04" db="EMBL/GenBank/DDBJ databases">
        <authorList>
            <consortium name="Molecular Ecology Group"/>
        </authorList>
    </citation>
    <scope>NUCLEOTIDE SEQUENCE</scope>
</reference>
<sequence>MPKIRRKHYRRAQEVTNLVINTVQNKNLMPLLRSTPLVSSNNLENNNHLSYKDCNDFQHINNNYNDLEDTSNYNSDSDPDDHTEHINFVNNFESTNSTDDSSSSISWLQEWAIKNNITHTALNELISNIKPKYPELARNARSLLGTPRKINIDVVAPGHYYHFGLSNCIETLLSRCSF</sequence>
<dbReference type="AlphaFoldDB" id="A0AAV2NXY1"/>
<dbReference type="EMBL" id="OZ034829">
    <property type="protein sequence ID" value="CAL1685127.1"/>
    <property type="molecule type" value="Genomic_DNA"/>
</dbReference>
<protein>
    <submittedName>
        <fullName evidence="1">Uncharacterized protein</fullName>
    </submittedName>
</protein>
<organism evidence="1 2">
    <name type="scientific">Lasius platythorax</name>
    <dbReference type="NCBI Taxonomy" id="488582"/>
    <lineage>
        <taxon>Eukaryota</taxon>
        <taxon>Metazoa</taxon>
        <taxon>Ecdysozoa</taxon>
        <taxon>Arthropoda</taxon>
        <taxon>Hexapoda</taxon>
        <taxon>Insecta</taxon>
        <taxon>Pterygota</taxon>
        <taxon>Neoptera</taxon>
        <taxon>Endopterygota</taxon>
        <taxon>Hymenoptera</taxon>
        <taxon>Apocrita</taxon>
        <taxon>Aculeata</taxon>
        <taxon>Formicoidea</taxon>
        <taxon>Formicidae</taxon>
        <taxon>Formicinae</taxon>
        <taxon>Lasius</taxon>
        <taxon>Lasius</taxon>
    </lineage>
</organism>
<evidence type="ECO:0000313" key="1">
    <source>
        <dbReference type="EMBL" id="CAL1685127.1"/>
    </source>
</evidence>
<dbReference type="Proteomes" id="UP001497644">
    <property type="component" value="Chromosome 6"/>
</dbReference>
<name>A0AAV2NXY1_9HYME</name>
<accession>A0AAV2NXY1</accession>